<gene>
    <name evidence="1" type="ORF">PEVE_00019522</name>
</gene>
<sequence length="190" mass="21419">MSTRCGFADGPDKRGDSCNVSYYNVQEVNVNVGEVADMSFCRPNDTSECFGFYRVTKNWNEVIFTLNAESERANCNAGGGFCERSRFYKYNASRLLLSINETKSNDEGSYEVHAKFKSVCRDYFVNTTLHVIHLKVDENSTTSSTSVMSTRVSDPANGRLLFRVVAFVTDVIASWSDRSRPDSQIIQQYS</sequence>
<organism evidence="1 2">
    <name type="scientific">Porites evermanni</name>
    <dbReference type="NCBI Taxonomy" id="104178"/>
    <lineage>
        <taxon>Eukaryota</taxon>
        <taxon>Metazoa</taxon>
        <taxon>Cnidaria</taxon>
        <taxon>Anthozoa</taxon>
        <taxon>Hexacorallia</taxon>
        <taxon>Scleractinia</taxon>
        <taxon>Fungiina</taxon>
        <taxon>Poritidae</taxon>
        <taxon>Porites</taxon>
    </lineage>
</organism>
<accession>A0ABN8SCX7</accession>
<keyword evidence="2" id="KW-1185">Reference proteome</keyword>
<evidence type="ECO:0000313" key="2">
    <source>
        <dbReference type="Proteomes" id="UP001159427"/>
    </source>
</evidence>
<comment type="caution">
    <text evidence="1">The sequence shown here is derived from an EMBL/GenBank/DDBJ whole genome shotgun (WGS) entry which is preliminary data.</text>
</comment>
<dbReference type="EMBL" id="CALNXI010002631">
    <property type="protein sequence ID" value="CAH3189571.1"/>
    <property type="molecule type" value="Genomic_DNA"/>
</dbReference>
<reference evidence="1 2" key="1">
    <citation type="submission" date="2022-05" db="EMBL/GenBank/DDBJ databases">
        <authorList>
            <consortium name="Genoscope - CEA"/>
            <person name="William W."/>
        </authorList>
    </citation>
    <scope>NUCLEOTIDE SEQUENCE [LARGE SCALE GENOMIC DNA]</scope>
</reference>
<proteinExistence type="predicted"/>
<evidence type="ECO:0000313" key="1">
    <source>
        <dbReference type="EMBL" id="CAH3189571.1"/>
    </source>
</evidence>
<name>A0ABN8SCX7_9CNID</name>
<protein>
    <submittedName>
        <fullName evidence="1">Uncharacterized protein</fullName>
    </submittedName>
</protein>
<dbReference type="Proteomes" id="UP001159427">
    <property type="component" value="Unassembled WGS sequence"/>
</dbReference>